<dbReference type="AlphaFoldDB" id="A0A329R8D9"/>
<comment type="caution">
    <text evidence="4">The sequence shown here is derived from an EMBL/GenBank/DDBJ whole genome shotgun (WGS) entry which is preliminary data.</text>
</comment>
<accession>A0A329R8D9</accession>
<reference evidence="3" key="3">
    <citation type="submission" date="2021-01" db="EMBL/GenBank/DDBJ databases">
        <title>Phytophthora aleatoria, a newly-described species from Pinus radiata is distinct from Phytophthora cactorum isolates based on comparative genomics.</title>
        <authorList>
            <person name="Mcdougal R."/>
            <person name="Panda P."/>
            <person name="Williams N."/>
            <person name="Studholme D.J."/>
        </authorList>
    </citation>
    <scope>NUCLEOTIDE SEQUENCE</scope>
    <source>
        <strain evidence="3">NZFS 3830</strain>
    </source>
</reference>
<evidence type="ECO:0000313" key="5">
    <source>
        <dbReference type="Proteomes" id="UP000251314"/>
    </source>
</evidence>
<feature type="region of interest" description="Disordered" evidence="1">
    <location>
        <begin position="1"/>
        <end position="22"/>
    </location>
</feature>
<evidence type="ECO:0000313" key="4">
    <source>
        <dbReference type="EMBL" id="RAW20136.1"/>
    </source>
</evidence>
<sequence>MQVHQAAPSTKKGDKAPANGQPKRIKWTDMIVGELLQLRFSDGGVMALLIGRY</sequence>
<dbReference type="EMBL" id="MJFZ01003395">
    <property type="protein sequence ID" value="RAW20136.1"/>
    <property type="molecule type" value="Genomic_DNA"/>
</dbReference>
<dbReference type="EMBL" id="RCMV01001517">
    <property type="protein sequence ID" value="KAG3208242.1"/>
    <property type="molecule type" value="Genomic_DNA"/>
</dbReference>
<proteinExistence type="predicted"/>
<protein>
    <submittedName>
        <fullName evidence="4">Uncharacterized protein</fullName>
    </submittedName>
</protein>
<dbReference type="Proteomes" id="UP000251314">
    <property type="component" value="Unassembled WGS sequence"/>
</dbReference>
<dbReference type="OrthoDB" id="10270680at2759"/>
<gene>
    <name evidence="3" type="ORF">JG687_00018491</name>
    <name evidence="4" type="ORF">PC110_g23422</name>
    <name evidence="2" type="ORF">PC129_g20728</name>
</gene>
<evidence type="ECO:0000256" key="1">
    <source>
        <dbReference type="SAM" id="MobiDB-lite"/>
    </source>
</evidence>
<reference evidence="2" key="2">
    <citation type="submission" date="2018-05" db="EMBL/GenBank/DDBJ databases">
        <title>Effector identification in a new, highly contiguous assembly of the strawberry crown rot pathogen Phytophthora cactorum.</title>
        <authorList>
            <person name="Armitage A.D."/>
            <person name="Nellist C.F."/>
            <person name="Bates H."/>
            <person name="Vickerstaff R.J."/>
            <person name="Harrison R.J."/>
        </authorList>
    </citation>
    <scope>NUCLEOTIDE SEQUENCE</scope>
    <source>
        <strain evidence="2">P421</strain>
    </source>
</reference>
<evidence type="ECO:0000313" key="2">
    <source>
        <dbReference type="EMBL" id="KAG3208242.1"/>
    </source>
</evidence>
<name>A0A329R8D9_9STRA</name>
<organism evidence="4 5">
    <name type="scientific">Phytophthora cactorum</name>
    <dbReference type="NCBI Taxonomy" id="29920"/>
    <lineage>
        <taxon>Eukaryota</taxon>
        <taxon>Sar</taxon>
        <taxon>Stramenopiles</taxon>
        <taxon>Oomycota</taxon>
        <taxon>Peronosporomycetes</taxon>
        <taxon>Peronosporales</taxon>
        <taxon>Peronosporaceae</taxon>
        <taxon>Phytophthora</taxon>
    </lineage>
</organism>
<evidence type="ECO:0000313" key="3">
    <source>
        <dbReference type="EMBL" id="KAG6943396.1"/>
    </source>
</evidence>
<dbReference type="Proteomes" id="UP000760860">
    <property type="component" value="Unassembled WGS sequence"/>
</dbReference>
<dbReference type="Proteomes" id="UP000688947">
    <property type="component" value="Unassembled WGS sequence"/>
</dbReference>
<dbReference type="EMBL" id="JAENGZ010002572">
    <property type="protein sequence ID" value="KAG6943396.1"/>
    <property type="molecule type" value="Genomic_DNA"/>
</dbReference>
<dbReference type="VEuPathDB" id="FungiDB:PC110_g23422"/>
<keyword evidence="5" id="KW-1185">Reference proteome</keyword>
<reference evidence="4 5" key="1">
    <citation type="submission" date="2018-01" db="EMBL/GenBank/DDBJ databases">
        <title>Draft genome of the strawberry crown rot pathogen Phytophthora cactorum.</title>
        <authorList>
            <person name="Armitage A.D."/>
            <person name="Lysoe E."/>
            <person name="Nellist C.F."/>
            <person name="Harrison R.J."/>
            <person name="Brurberg M.B."/>
        </authorList>
    </citation>
    <scope>NUCLEOTIDE SEQUENCE [LARGE SCALE GENOMIC DNA]</scope>
    <source>
        <strain evidence="4 5">10300</strain>
    </source>
</reference>